<dbReference type="SUPFAM" id="SSF54523">
    <property type="entry name" value="Pili subunits"/>
    <property type="match status" value="1"/>
</dbReference>
<dbReference type="EMBL" id="JABAEW010000027">
    <property type="protein sequence ID" value="NMD87634.1"/>
    <property type="molecule type" value="Genomic_DNA"/>
</dbReference>
<sequence>MKRKFTLIELLVVIAIIAILAALLMPALQRARMAAQSAKCLSNLKQLGSAVIMYAGDNKEWLPYATTQFSWPMTITTSGNGFTNDTNMFYQIQNYLGSNKSVMYCPSYSDPNHQLRDFPELPIDRTTDCAFGYLWLAGSGPTNKELEWWFAARWNGSAWKGWCAALATDDAKLVLFCDINGYPVDPDLSRYNSHGGTMVQSVRLDGSARASQMGECYYGSYAAGQRFLLPLDAFGGDRYNYPRGLK</sequence>
<name>A0A848AV91_9BACT</name>
<accession>A0A848AV91</accession>
<dbReference type="GO" id="GO:0015628">
    <property type="term" value="P:protein secretion by the type II secretion system"/>
    <property type="evidence" value="ECO:0007669"/>
    <property type="project" value="InterPro"/>
</dbReference>
<organism evidence="2 3">
    <name type="scientific">Victivallis vadensis</name>
    <dbReference type="NCBI Taxonomy" id="172901"/>
    <lineage>
        <taxon>Bacteria</taxon>
        <taxon>Pseudomonadati</taxon>
        <taxon>Lentisphaerota</taxon>
        <taxon>Lentisphaeria</taxon>
        <taxon>Victivallales</taxon>
        <taxon>Victivallaceae</taxon>
        <taxon>Victivallis</taxon>
    </lineage>
</organism>
<dbReference type="NCBIfam" id="TIGR02532">
    <property type="entry name" value="IV_pilin_GFxxxE"/>
    <property type="match status" value="1"/>
</dbReference>
<dbReference type="PANTHER" id="PTHR30093">
    <property type="entry name" value="GENERAL SECRETION PATHWAY PROTEIN G"/>
    <property type="match status" value="1"/>
</dbReference>
<gene>
    <name evidence="2" type="ORF">HF882_13675</name>
</gene>
<evidence type="ECO:0000256" key="1">
    <source>
        <dbReference type="ARBA" id="ARBA00022481"/>
    </source>
</evidence>
<reference evidence="2 3" key="1">
    <citation type="submission" date="2020-04" db="EMBL/GenBank/DDBJ databases">
        <authorList>
            <person name="Hitch T.C.A."/>
            <person name="Wylensek D."/>
            <person name="Clavel T."/>
        </authorList>
    </citation>
    <scope>NUCLEOTIDE SEQUENCE [LARGE SCALE GENOMIC DNA]</scope>
    <source>
        <strain evidence="2 3">COR2-253-APC-1A</strain>
    </source>
</reference>
<comment type="caution">
    <text evidence="2">The sequence shown here is derived from an EMBL/GenBank/DDBJ whole genome shotgun (WGS) entry which is preliminary data.</text>
</comment>
<dbReference type="InterPro" id="IPR045584">
    <property type="entry name" value="Pilin-like"/>
</dbReference>
<dbReference type="GO" id="GO:0015627">
    <property type="term" value="C:type II protein secretion system complex"/>
    <property type="evidence" value="ECO:0007669"/>
    <property type="project" value="InterPro"/>
</dbReference>
<dbReference type="AlphaFoldDB" id="A0A848AV91"/>
<keyword evidence="1" id="KW-0488">Methylation</keyword>
<dbReference type="Proteomes" id="UP000576225">
    <property type="component" value="Unassembled WGS sequence"/>
</dbReference>
<dbReference type="InterPro" id="IPR000983">
    <property type="entry name" value="Bac_GSPG_pilin"/>
</dbReference>
<dbReference type="PRINTS" id="PR00813">
    <property type="entry name" value="BCTERIALGSPG"/>
</dbReference>
<dbReference type="InterPro" id="IPR012902">
    <property type="entry name" value="N_methyl_site"/>
</dbReference>
<dbReference type="RefSeq" id="WP_168962996.1">
    <property type="nucleotide sequence ID" value="NZ_JABAEW010000027.1"/>
</dbReference>
<evidence type="ECO:0000313" key="3">
    <source>
        <dbReference type="Proteomes" id="UP000576225"/>
    </source>
</evidence>
<protein>
    <submittedName>
        <fullName evidence="2">DUF1559 domain-containing protein</fullName>
    </submittedName>
</protein>
<dbReference type="Gene3D" id="3.30.700.10">
    <property type="entry name" value="Glycoprotein, Type 4 Pilin"/>
    <property type="match status" value="1"/>
</dbReference>
<proteinExistence type="predicted"/>
<evidence type="ECO:0000313" key="2">
    <source>
        <dbReference type="EMBL" id="NMD87634.1"/>
    </source>
</evidence>